<dbReference type="SMART" id="SM01154">
    <property type="entry name" value="DUF1704"/>
    <property type="match status" value="1"/>
</dbReference>
<evidence type="ECO:0000256" key="1">
    <source>
        <dbReference type="ARBA" id="ARBA00001947"/>
    </source>
</evidence>
<dbReference type="EMBL" id="LR586016">
    <property type="protein sequence ID" value="VIP05513.1"/>
    <property type="molecule type" value="Genomic_DNA"/>
</dbReference>
<evidence type="ECO:0008006" key="7">
    <source>
        <dbReference type="Google" id="ProtNLM"/>
    </source>
</evidence>
<dbReference type="GO" id="GO:0008237">
    <property type="term" value="F:metallopeptidase activity"/>
    <property type="evidence" value="ECO:0007669"/>
    <property type="project" value="UniProtKB-KW"/>
</dbReference>
<keyword evidence="3" id="KW-0378">Hydrolase</keyword>
<reference evidence="5" key="1">
    <citation type="submission" date="2019-04" db="EMBL/GenBank/DDBJ databases">
        <authorList>
            <consortium name="Science for Life Laboratories"/>
        </authorList>
    </citation>
    <scope>NUCLEOTIDE SEQUENCE</scope>
    <source>
        <strain evidence="5">MBLW1</strain>
    </source>
</reference>
<proteinExistence type="predicted"/>
<dbReference type="AlphaFoldDB" id="A0A6C2YWI8"/>
<evidence type="ECO:0000313" key="6">
    <source>
        <dbReference type="Proteomes" id="UP000464378"/>
    </source>
</evidence>
<protein>
    <recommendedName>
        <fullName evidence="7">DUF1704 domain-containing protein</fullName>
    </recommendedName>
</protein>
<dbReference type="PANTHER" id="PTHR31817">
    <property type="match status" value="1"/>
</dbReference>
<dbReference type="Proteomes" id="UP000464378">
    <property type="component" value="Chromosome"/>
</dbReference>
<sequence length="417" mass="47337">MLPMQRMINQANDRQSIPSILSAIAQAIVEVTRTWNLLPAVRWRPELEAEFLANHGLEPPFHPTQHPFAQPLPANLDSGAKRLDRLAVHLRQTESGHPFARFLCQRLEQAHRLRDWLQARGTPRFAEYARAIFGTTKPNHPNSVDPDAILACFHRYQTHAEIPPDSPTISAPLALQELQQRLSEYFADTPQTLVCLSDHLTANAAVRSEILYLKADATFSAADVAMLEVHEGWIHQGTSRNARQGSRLRLFQRPTPESTRLQEGLAVAAELLFQTAGPRRIRKHQARVQAIQMAESGSDFRQIFRMLGEMGMPPREAYQQTMRIFRGCPLDGAPFTKDLCYGAGLLQTLTWLRDWADAPAPERLQAIFAGKFAWEELPLVESGLRDGWLRTPRYLPRPFRDAKWVRESVSRYLPPAN</sequence>
<dbReference type="InterPro" id="IPR012548">
    <property type="entry name" value="MATCAP"/>
</dbReference>
<evidence type="ECO:0000256" key="4">
    <source>
        <dbReference type="ARBA" id="ARBA00023049"/>
    </source>
</evidence>
<dbReference type="InParanoid" id="A0A6C2YWI8"/>
<dbReference type="PANTHER" id="PTHR31817:SF0">
    <property type="entry name" value="CHROMOSOME UNDETERMINED SCAFFOLD_67, WHOLE GENOME SHOTGUN SEQUENCE"/>
    <property type="match status" value="1"/>
</dbReference>
<keyword evidence="6" id="KW-1185">Reference proteome</keyword>
<dbReference type="Pfam" id="PF08014">
    <property type="entry name" value="MATCAP"/>
    <property type="match status" value="1"/>
</dbReference>
<evidence type="ECO:0000256" key="2">
    <source>
        <dbReference type="ARBA" id="ARBA00022670"/>
    </source>
</evidence>
<keyword evidence="4" id="KW-0482">Metalloprotease</keyword>
<accession>A0A6C2YWI8</accession>
<dbReference type="GO" id="GO:0080164">
    <property type="term" value="P:regulation of nitric oxide metabolic process"/>
    <property type="evidence" value="ECO:0007669"/>
    <property type="project" value="TreeGrafter"/>
</dbReference>
<evidence type="ECO:0000313" key="5">
    <source>
        <dbReference type="EMBL" id="VIP05513.1"/>
    </source>
</evidence>
<name>A0A6C2YWI8_9BACT</name>
<gene>
    <name evidence="5" type="ORF">GMBLW1_36800</name>
</gene>
<dbReference type="EMBL" id="LR593887">
    <property type="protein sequence ID" value="VTS08382.1"/>
    <property type="molecule type" value="Genomic_DNA"/>
</dbReference>
<comment type="cofactor">
    <cofactor evidence="1">
        <name>Zn(2+)</name>
        <dbReference type="ChEBI" id="CHEBI:29105"/>
    </cofactor>
</comment>
<evidence type="ECO:0000256" key="3">
    <source>
        <dbReference type="ARBA" id="ARBA00022801"/>
    </source>
</evidence>
<organism evidence="5">
    <name type="scientific">Tuwongella immobilis</name>
    <dbReference type="NCBI Taxonomy" id="692036"/>
    <lineage>
        <taxon>Bacteria</taxon>
        <taxon>Pseudomonadati</taxon>
        <taxon>Planctomycetota</taxon>
        <taxon>Planctomycetia</taxon>
        <taxon>Gemmatales</taxon>
        <taxon>Gemmataceae</taxon>
        <taxon>Tuwongella</taxon>
    </lineage>
</organism>
<dbReference type="GO" id="GO:0006508">
    <property type="term" value="P:proteolysis"/>
    <property type="evidence" value="ECO:0007669"/>
    <property type="project" value="UniProtKB-KW"/>
</dbReference>
<dbReference type="KEGG" id="tim:GMBLW1_36800"/>
<keyword evidence="2" id="KW-0645">Protease</keyword>